<feature type="signal peptide" evidence="1">
    <location>
        <begin position="1"/>
        <end position="18"/>
    </location>
</feature>
<dbReference type="PROSITE" id="PS51257">
    <property type="entry name" value="PROKAR_LIPOPROTEIN"/>
    <property type="match status" value="1"/>
</dbReference>
<reference evidence="2 3" key="1">
    <citation type="submission" date="2020-08" db="EMBL/GenBank/DDBJ databases">
        <title>Genomic Encyclopedia of Type Strains, Phase IV (KMG-IV): sequencing the most valuable type-strain genomes for metagenomic binning, comparative biology and taxonomic classification.</title>
        <authorList>
            <person name="Goeker M."/>
        </authorList>
    </citation>
    <scope>NUCLEOTIDE SEQUENCE [LARGE SCALE GENOMIC DNA]</scope>
    <source>
        <strain evidence="2 3">DSM 7051</strain>
    </source>
</reference>
<evidence type="ECO:0000313" key="3">
    <source>
        <dbReference type="Proteomes" id="UP000536262"/>
    </source>
</evidence>
<comment type="caution">
    <text evidence="2">The sequence shown here is derived from an EMBL/GenBank/DDBJ whole genome shotgun (WGS) entry which is preliminary data.</text>
</comment>
<dbReference type="AlphaFoldDB" id="A0A7X0F8I0"/>
<dbReference type="RefSeq" id="WP_184699702.1">
    <property type="nucleotide sequence ID" value="NZ_BAABEG010000001.1"/>
</dbReference>
<evidence type="ECO:0000313" key="2">
    <source>
        <dbReference type="EMBL" id="MBB6354995.1"/>
    </source>
</evidence>
<sequence>MKRWFVAAAGLSALVALSACNSSKDVLEPSAIAPTEQSNALANAEGTDVGAPTIAPATTAPAPLSPQAAAIVARTRVQFAPIVGTPVEAATPLTQRLGARARERGITLAGSTDTTPPSIIMRGYFSAMTEGKDTTVVYVWDVYDPAGTRLHRINGQQTAASTGSGDGWPAVAPTTMQSIADSTLDQLAAWLATKPG</sequence>
<feature type="chain" id="PRO_5031290197" description="Lipoprotein" evidence="1">
    <location>
        <begin position="19"/>
        <end position="196"/>
    </location>
</feature>
<evidence type="ECO:0008006" key="4">
    <source>
        <dbReference type="Google" id="ProtNLM"/>
    </source>
</evidence>
<organism evidence="2 3">
    <name type="scientific">Aminobacter aganoensis</name>
    <dbReference type="NCBI Taxonomy" id="83264"/>
    <lineage>
        <taxon>Bacteria</taxon>
        <taxon>Pseudomonadati</taxon>
        <taxon>Pseudomonadota</taxon>
        <taxon>Alphaproteobacteria</taxon>
        <taxon>Hyphomicrobiales</taxon>
        <taxon>Phyllobacteriaceae</taxon>
        <taxon>Aminobacter</taxon>
    </lineage>
</organism>
<proteinExistence type="predicted"/>
<keyword evidence="1" id="KW-0732">Signal</keyword>
<evidence type="ECO:0000256" key="1">
    <source>
        <dbReference type="SAM" id="SignalP"/>
    </source>
</evidence>
<accession>A0A7X0F8I0</accession>
<dbReference type="EMBL" id="JACHOU010000005">
    <property type="protein sequence ID" value="MBB6354995.1"/>
    <property type="molecule type" value="Genomic_DNA"/>
</dbReference>
<keyword evidence="3" id="KW-1185">Reference proteome</keyword>
<dbReference type="Proteomes" id="UP000536262">
    <property type="component" value="Unassembled WGS sequence"/>
</dbReference>
<gene>
    <name evidence="2" type="ORF">GGR00_002791</name>
</gene>
<name>A0A7X0F8I0_9HYPH</name>
<protein>
    <recommendedName>
        <fullName evidence="4">Lipoprotein</fullName>
    </recommendedName>
</protein>